<organism evidence="2 3">
    <name type="scientific">Ceratopteris richardii</name>
    <name type="common">Triangle waterfern</name>
    <dbReference type="NCBI Taxonomy" id="49495"/>
    <lineage>
        <taxon>Eukaryota</taxon>
        <taxon>Viridiplantae</taxon>
        <taxon>Streptophyta</taxon>
        <taxon>Embryophyta</taxon>
        <taxon>Tracheophyta</taxon>
        <taxon>Polypodiopsida</taxon>
        <taxon>Polypodiidae</taxon>
        <taxon>Polypodiales</taxon>
        <taxon>Pteridineae</taxon>
        <taxon>Pteridaceae</taxon>
        <taxon>Parkerioideae</taxon>
        <taxon>Ceratopteris</taxon>
    </lineage>
</organism>
<proteinExistence type="predicted"/>
<dbReference type="Proteomes" id="UP000825935">
    <property type="component" value="Chromosome 15"/>
</dbReference>
<feature type="region of interest" description="Disordered" evidence="1">
    <location>
        <begin position="113"/>
        <end position="132"/>
    </location>
</feature>
<dbReference type="AlphaFoldDB" id="A0A8T2T3Y9"/>
<sequence>MEKEVMFTEEQKEAAAENHLSILIELESALGMEGWKQEQAICANEELERLRSLNRRHSLQLETMNMHLQNIEAVIVSAQQQMCEASSGGCGEVMASLASLKCTLSTLSPSVDEKSLSKMAQSQRERERKRKPGMWFTVTVHPIRRTC</sequence>
<accession>A0A8T2T3Y9</accession>
<evidence type="ECO:0000313" key="3">
    <source>
        <dbReference type="Proteomes" id="UP000825935"/>
    </source>
</evidence>
<keyword evidence="3" id="KW-1185">Reference proteome</keyword>
<comment type="caution">
    <text evidence="2">The sequence shown here is derived from an EMBL/GenBank/DDBJ whole genome shotgun (WGS) entry which is preliminary data.</text>
</comment>
<evidence type="ECO:0000256" key="1">
    <source>
        <dbReference type="SAM" id="MobiDB-lite"/>
    </source>
</evidence>
<gene>
    <name evidence="2" type="ORF">KP509_15G045100</name>
</gene>
<name>A0A8T2T3Y9_CERRI</name>
<dbReference type="EMBL" id="CM035420">
    <property type="protein sequence ID" value="KAH7404824.1"/>
    <property type="molecule type" value="Genomic_DNA"/>
</dbReference>
<protein>
    <submittedName>
        <fullName evidence="2">Uncharacterized protein</fullName>
    </submittedName>
</protein>
<reference evidence="2" key="1">
    <citation type="submission" date="2021-08" db="EMBL/GenBank/DDBJ databases">
        <title>WGS assembly of Ceratopteris richardii.</title>
        <authorList>
            <person name="Marchant D.B."/>
            <person name="Chen G."/>
            <person name="Jenkins J."/>
            <person name="Shu S."/>
            <person name="Leebens-Mack J."/>
            <person name="Grimwood J."/>
            <person name="Schmutz J."/>
            <person name="Soltis P."/>
            <person name="Soltis D."/>
            <person name="Chen Z.-H."/>
        </authorList>
    </citation>
    <scope>NUCLEOTIDE SEQUENCE</scope>
    <source>
        <strain evidence="2">Whitten #5841</strain>
        <tissue evidence="2">Leaf</tissue>
    </source>
</reference>
<evidence type="ECO:0000313" key="2">
    <source>
        <dbReference type="EMBL" id="KAH7404824.1"/>
    </source>
</evidence>